<dbReference type="Proteomes" id="UP000245119">
    <property type="component" value="Linkage Group LG9"/>
</dbReference>
<sequence length="140" mass="15602">MFSVQAGIGCFTCSSINGSDPSCEDPFNPITDQHYQRMCWQTMKNRKGEYPARYCTKIKGVNVRTRIQMTVRSCGMETLDNTCSTFYFQSEQYYGCLMSCKTNGCNGAEGVHGSVGQQPLKVLLYSVSVLVTCVFRLPLG</sequence>
<name>A0A2T7NSF4_POMCA</name>
<evidence type="ECO:0000313" key="4">
    <source>
        <dbReference type="Proteomes" id="UP000245119"/>
    </source>
</evidence>
<dbReference type="PANTHER" id="PTHR38332:SF2">
    <property type="entry name" value="PROTEIN QUIVER"/>
    <property type="match status" value="1"/>
</dbReference>
<organism evidence="3 4">
    <name type="scientific">Pomacea canaliculata</name>
    <name type="common">Golden apple snail</name>
    <dbReference type="NCBI Taxonomy" id="400727"/>
    <lineage>
        <taxon>Eukaryota</taxon>
        <taxon>Metazoa</taxon>
        <taxon>Spiralia</taxon>
        <taxon>Lophotrochozoa</taxon>
        <taxon>Mollusca</taxon>
        <taxon>Gastropoda</taxon>
        <taxon>Caenogastropoda</taxon>
        <taxon>Architaenioglossa</taxon>
        <taxon>Ampullarioidea</taxon>
        <taxon>Ampullariidae</taxon>
        <taxon>Pomacea</taxon>
    </lineage>
</organism>
<accession>A0A2T7NSF4</accession>
<dbReference type="EMBL" id="PZQS01000009">
    <property type="protein sequence ID" value="PVD24104.1"/>
    <property type="molecule type" value="Genomic_DNA"/>
</dbReference>
<keyword evidence="2" id="KW-0325">Glycoprotein</keyword>
<evidence type="ECO:0008006" key="5">
    <source>
        <dbReference type="Google" id="ProtNLM"/>
    </source>
</evidence>
<evidence type="ECO:0000256" key="1">
    <source>
        <dbReference type="ARBA" id="ARBA00022729"/>
    </source>
</evidence>
<dbReference type="GO" id="GO:0032222">
    <property type="term" value="P:regulation of synaptic transmission, cholinergic"/>
    <property type="evidence" value="ECO:0007669"/>
    <property type="project" value="InterPro"/>
</dbReference>
<reference evidence="3 4" key="1">
    <citation type="submission" date="2018-04" db="EMBL/GenBank/DDBJ databases">
        <title>The genome of golden apple snail Pomacea canaliculata provides insight into stress tolerance and invasive adaptation.</title>
        <authorList>
            <person name="Liu C."/>
            <person name="Liu B."/>
            <person name="Ren Y."/>
            <person name="Zhang Y."/>
            <person name="Wang H."/>
            <person name="Li S."/>
            <person name="Jiang F."/>
            <person name="Yin L."/>
            <person name="Zhang G."/>
            <person name="Qian W."/>
            <person name="Fan W."/>
        </authorList>
    </citation>
    <scope>NUCLEOTIDE SEQUENCE [LARGE SCALE GENOMIC DNA]</scope>
    <source>
        <strain evidence="3">SZHN2017</strain>
        <tissue evidence="3">Muscle</tissue>
    </source>
</reference>
<dbReference type="AlphaFoldDB" id="A0A2T7NSF4"/>
<dbReference type="Pfam" id="PF17064">
    <property type="entry name" value="QVR"/>
    <property type="match status" value="1"/>
</dbReference>
<comment type="caution">
    <text evidence="3">The sequence shown here is derived from an EMBL/GenBank/DDBJ whole genome shotgun (WGS) entry which is preliminary data.</text>
</comment>
<proteinExistence type="predicted"/>
<dbReference type="PANTHER" id="PTHR38332">
    <property type="entry name" value="PROTEIN CBG11604"/>
    <property type="match status" value="1"/>
</dbReference>
<dbReference type="GO" id="GO:0030431">
    <property type="term" value="P:sleep"/>
    <property type="evidence" value="ECO:0007669"/>
    <property type="project" value="InterPro"/>
</dbReference>
<dbReference type="OrthoDB" id="75169at2759"/>
<dbReference type="InterPro" id="IPR031424">
    <property type="entry name" value="QVR-like"/>
</dbReference>
<gene>
    <name evidence="3" type="ORF">C0Q70_14574</name>
</gene>
<evidence type="ECO:0000313" key="3">
    <source>
        <dbReference type="EMBL" id="PVD24104.1"/>
    </source>
</evidence>
<protein>
    <recommendedName>
        <fullName evidence="5">Protein quiver</fullName>
    </recommendedName>
</protein>
<keyword evidence="1" id="KW-0732">Signal</keyword>
<evidence type="ECO:0000256" key="2">
    <source>
        <dbReference type="ARBA" id="ARBA00023180"/>
    </source>
</evidence>
<keyword evidence="4" id="KW-1185">Reference proteome</keyword>